<accession>A0A0S7WTT9</accession>
<evidence type="ECO:0000313" key="2">
    <source>
        <dbReference type="Proteomes" id="UP000052008"/>
    </source>
</evidence>
<protein>
    <submittedName>
        <fullName evidence="1">Uncharacterized protein</fullName>
    </submittedName>
</protein>
<dbReference type="EMBL" id="LIZS01000033">
    <property type="protein sequence ID" value="KPJ53004.1"/>
    <property type="molecule type" value="Genomic_DNA"/>
</dbReference>
<sequence>MTRLILSLVEPDTLWANYWFGSALPDTYPIEHAWLYEQEMFLRDTIDVPEGYAAYGTYIRISEGPGTYGLELYYAGAFLGRDTIEVGGWMLPSLELPVR</sequence>
<reference evidence="1 2" key="1">
    <citation type="journal article" date="2015" name="Microbiome">
        <title>Genomic resolution of linkages in carbon, nitrogen, and sulfur cycling among widespread estuary sediment bacteria.</title>
        <authorList>
            <person name="Baker B.J."/>
            <person name="Lazar C.S."/>
            <person name="Teske A.P."/>
            <person name="Dick G.J."/>
        </authorList>
    </citation>
    <scope>NUCLEOTIDE SEQUENCE [LARGE SCALE GENOMIC DNA]</scope>
    <source>
        <strain evidence="1">DG_24</strain>
    </source>
</reference>
<dbReference type="STRING" id="1703770.AMJ39_06255"/>
<evidence type="ECO:0000313" key="1">
    <source>
        <dbReference type="EMBL" id="KPJ53004.1"/>
    </source>
</evidence>
<comment type="caution">
    <text evidence="1">The sequence shown here is derived from an EMBL/GenBank/DDBJ whole genome shotgun (WGS) entry which is preliminary data.</text>
</comment>
<dbReference type="Proteomes" id="UP000052008">
    <property type="component" value="Unassembled WGS sequence"/>
</dbReference>
<gene>
    <name evidence="1" type="ORF">AMJ39_06255</name>
</gene>
<dbReference type="AlphaFoldDB" id="A0A0S7WTT9"/>
<organism evidence="1 2">
    <name type="scientific">candidate division TA06 bacterium DG_24</name>
    <dbReference type="NCBI Taxonomy" id="1703770"/>
    <lineage>
        <taxon>Bacteria</taxon>
        <taxon>Bacteria division TA06</taxon>
    </lineage>
</organism>
<name>A0A0S7WTT9_UNCT6</name>
<proteinExistence type="predicted"/>